<evidence type="ECO:0000313" key="11">
    <source>
        <dbReference type="EMBL" id="KAB2344071.1"/>
    </source>
</evidence>
<accession>A0A6H9YE77</accession>
<keyword evidence="4 7" id="KW-0547">Nucleotide-binding</keyword>
<keyword evidence="12" id="KW-1185">Reference proteome</keyword>
<dbReference type="PANTHER" id="PTHR43289:SF6">
    <property type="entry name" value="SERINE_THREONINE-PROTEIN KINASE NEKL-3"/>
    <property type="match status" value="1"/>
</dbReference>
<evidence type="ECO:0000256" key="9">
    <source>
        <dbReference type="SAM" id="Phobius"/>
    </source>
</evidence>
<dbReference type="PROSITE" id="PS50011">
    <property type="entry name" value="PROTEIN_KINASE_DOM"/>
    <property type="match status" value="1"/>
</dbReference>
<evidence type="ECO:0000313" key="12">
    <source>
        <dbReference type="Proteomes" id="UP000468735"/>
    </source>
</evidence>
<dbReference type="Proteomes" id="UP000468735">
    <property type="component" value="Unassembled WGS sequence"/>
</dbReference>
<proteinExistence type="predicted"/>
<feature type="region of interest" description="Disordered" evidence="8">
    <location>
        <begin position="397"/>
        <end position="428"/>
    </location>
</feature>
<evidence type="ECO:0000256" key="7">
    <source>
        <dbReference type="PROSITE-ProRule" id="PRU10141"/>
    </source>
</evidence>
<feature type="region of interest" description="Disordered" evidence="8">
    <location>
        <begin position="285"/>
        <end position="316"/>
    </location>
</feature>
<evidence type="ECO:0000259" key="10">
    <source>
        <dbReference type="PROSITE" id="PS50011"/>
    </source>
</evidence>
<keyword evidence="6 7" id="KW-0067">ATP-binding</keyword>
<sequence length="535" mass="55739">MDGACAGQAGMTGERVLSERYRLVRRLGQGAMGVVWQARDEALGRDVAVKELLLPAGLTPDRQAMAAQRAMREARAAALLRHPSIVTVHDVVDENGRPCIVMDLLPGRSLDAVLSEDGPLPPERAAAIGLDVLAALRTAHERGVLHRDVKPANIFLRDDGRAVLTDFGIASLAGDTTLTETGALIGSPAYMAPERVRHEHGGPESDLWSLGVTLYVLVEGRTPFSRTTVMGTLGAVLTEPVEPPRKAGPLAPVLMALLAKDPAVRLNAQGTEQWLGAVAAGRPLPATQPVRLPPGPPPAAGPLERPTEPAGTGRRGKAPIAAAAAAVIAALAVVLTIVFWPTGSEEKPRPDASGSSAGPPRSAAPPAAAAPAKLPSVCTLLTPAQAEQLVPGFTVQPAASTDQTTKRPNKSCIWSPSAAGGSPGRDELNVKVEGEAPGAAAGSAQARFADTRDTYAPRNGSPDPGRPFNDLKNLGDEAFVLVEPATAPKSTVYFRSGSLLVEVRYGSERGRTPTQVRDQAIKAARLLAASIKRSS</sequence>
<dbReference type="PANTHER" id="PTHR43289">
    <property type="entry name" value="MITOGEN-ACTIVATED PROTEIN KINASE KINASE KINASE 20-RELATED"/>
    <property type="match status" value="1"/>
</dbReference>
<evidence type="ECO:0000256" key="6">
    <source>
        <dbReference type="ARBA" id="ARBA00022840"/>
    </source>
</evidence>
<keyword evidence="5 11" id="KW-0418">Kinase</keyword>
<name>A0A6H9YE77_9ACTN</name>
<feature type="region of interest" description="Disordered" evidence="8">
    <location>
        <begin position="343"/>
        <end position="369"/>
    </location>
</feature>
<dbReference type="GO" id="GO:0004674">
    <property type="term" value="F:protein serine/threonine kinase activity"/>
    <property type="evidence" value="ECO:0007669"/>
    <property type="project" value="UniProtKB-KW"/>
</dbReference>
<keyword evidence="9" id="KW-1133">Transmembrane helix</keyword>
<evidence type="ECO:0000256" key="4">
    <source>
        <dbReference type="ARBA" id="ARBA00022741"/>
    </source>
</evidence>
<dbReference type="SMART" id="SM00220">
    <property type="entry name" value="S_TKc"/>
    <property type="match status" value="1"/>
</dbReference>
<dbReference type="PROSITE" id="PS00108">
    <property type="entry name" value="PROTEIN_KINASE_ST"/>
    <property type="match status" value="1"/>
</dbReference>
<comment type="caution">
    <text evidence="11">The sequence shown here is derived from an EMBL/GenBank/DDBJ whole genome shotgun (WGS) entry which is preliminary data.</text>
</comment>
<dbReference type="OrthoDB" id="3679634at2"/>
<dbReference type="InterPro" id="IPR011009">
    <property type="entry name" value="Kinase-like_dom_sf"/>
</dbReference>
<dbReference type="EMBL" id="WBMT01000017">
    <property type="protein sequence ID" value="KAB2344071.1"/>
    <property type="molecule type" value="Genomic_DNA"/>
</dbReference>
<dbReference type="Gene3D" id="3.30.200.20">
    <property type="entry name" value="Phosphorylase Kinase, domain 1"/>
    <property type="match status" value="1"/>
</dbReference>
<dbReference type="PROSITE" id="PS00107">
    <property type="entry name" value="PROTEIN_KINASE_ATP"/>
    <property type="match status" value="1"/>
</dbReference>
<dbReference type="AlphaFoldDB" id="A0A6H9YE77"/>
<dbReference type="InterPro" id="IPR017441">
    <property type="entry name" value="Protein_kinase_ATP_BS"/>
</dbReference>
<feature type="compositionally biased region" description="Pro residues" evidence="8">
    <location>
        <begin position="291"/>
        <end position="300"/>
    </location>
</feature>
<reference evidence="11 12" key="1">
    <citation type="submission" date="2019-09" db="EMBL/GenBank/DDBJ databases">
        <title>Actinomadura physcomitrii sp. nov., a novel actinomycete isolated from moss [Physcomitrium sphaericum (Ludw) Fuernr].</title>
        <authorList>
            <person name="Zhuang X."/>
            <person name="Liu C."/>
        </authorList>
    </citation>
    <scope>NUCLEOTIDE SEQUENCE [LARGE SCALE GENOMIC DNA]</scope>
    <source>
        <strain evidence="11 12">HMC1</strain>
    </source>
</reference>
<feature type="compositionally biased region" description="Low complexity" evidence="8">
    <location>
        <begin position="351"/>
        <end position="369"/>
    </location>
</feature>
<gene>
    <name evidence="11" type="ORF">F8566_32645</name>
</gene>
<dbReference type="InterPro" id="IPR008271">
    <property type="entry name" value="Ser/Thr_kinase_AS"/>
</dbReference>
<dbReference type="CDD" id="cd14014">
    <property type="entry name" value="STKc_PknB_like"/>
    <property type="match status" value="1"/>
</dbReference>
<evidence type="ECO:0000256" key="1">
    <source>
        <dbReference type="ARBA" id="ARBA00012513"/>
    </source>
</evidence>
<protein>
    <recommendedName>
        <fullName evidence="1">non-specific serine/threonine protein kinase</fullName>
        <ecNumber evidence="1">2.7.11.1</ecNumber>
    </recommendedName>
</protein>
<organism evidence="11 12">
    <name type="scientific">Actinomadura rudentiformis</name>
    <dbReference type="NCBI Taxonomy" id="359158"/>
    <lineage>
        <taxon>Bacteria</taxon>
        <taxon>Bacillati</taxon>
        <taxon>Actinomycetota</taxon>
        <taxon>Actinomycetes</taxon>
        <taxon>Streptosporangiales</taxon>
        <taxon>Thermomonosporaceae</taxon>
        <taxon>Actinomadura</taxon>
    </lineage>
</organism>
<feature type="domain" description="Protein kinase" evidence="10">
    <location>
        <begin position="21"/>
        <end position="275"/>
    </location>
</feature>
<evidence type="ECO:0000256" key="3">
    <source>
        <dbReference type="ARBA" id="ARBA00022679"/>
    </source>
</evidence>
<evidence type="ECO:0000256" key="5">
    <source>
        <dbReference type="ARBA" id="ARBA00022777"/>
    </source>
</evidence>
<feature type="binding site" evidence="7">
    <location>
        <position position="50"/>
    </location>
    <ligand>
        <name>ATP</name>
        <dbReference type="ChEBI" id="CHEBI:30616"/>
    </ligand>
</feature>
<dbReference type="Pfam" id="PF00069">
    <property type="entry name" value="Pkinase"/>
    <property type="match status" value="1"/>
</dbReference>
<dbReference type="InterPro" id="IPR000719">
    <property type="entry name" value="Prot_kinase_dom"/>
</dbReference>
<dbReference type="EC" id="2.7.11.1" evidence="1"/>
<evidence type="ECO:0000256" key="2">
    <source>
        <dbReference type="ARBA" id="ARBA00022527"/>
    </source>
</evidence>
<keyword evidence="9" id="KW-0812">Transmembrane</keyword>
<feature type="transmembrane region" description="Helical" evidence="9">
    <location>
        <begin position="320"/>
        <end position="340"/>
    </location>
</feature>
<keyword evidence="2 11" id="KW-0723">Serine/threonine-protein kinase</keyword>
<keyword evidence="3" id="KW-0808">Transferase</keyword>
<dbReference type="GO" id="GO:0005524">
    <property type="term" value="F:ATP binding"/>
    <property type="evidence" value="ECO:0007669"/>
    <property type="project" value="UniProtKB-UniRule"/>
</dbReference>
<evidence type="ECO:0000256" key="8">
    <source>
        <dbReference type="SAM" id="MobiDB-lite"/>
    </source>
</evidence>
<dbReference type="SUPFAM" id="SSF56112">
    <property type="entry name" value="Protein kinase-like (PK-like)"/>
    <property type="match status" value="1"/>
</dbReference>
<dbReference type="Gene3D" id="1.10.510.10">
    <property type="entry name" value="Transferase(Phosphotransferase) domain 1"/>
    <property type="match status" value="1"/>
</dbReference>
<keyword evidence="9" id="KW-0472">Membrane</keyword>